<evidence type="ECO:0000313" key="2">
    <source>
        <dbReference type="Proteomes" id="UP000282323"/>
    </source>
</evidence>
<proteinExistence type="predicted"/>
<keyword evidence="2" id="KW-1185">Reference proteome</keyword>
<organism evidence="1 2">
    <name type="scientific">Natrarchaeobius chitinivorans</name>
    <dbReference type="NCBI Taxonomy" id="1679083"/>
    <lineage>
        <taxon>Archaea</taxon>
        <taxon>Methanobacteriati</taxon>
        <taxon>Methanobacteriota</taxon>
        <taxon>Stenosarchaea group</taxon>
        <taxon>Halobacteria</taxon>
        <taxon>Halobacteriales</taxon>
        <taxon>Natrialbaceae</taxon>
        <taxon>Natrarchaeobius</taxon>
    </lineage>
</organism>
<gene>
    <name evidence="1" type="ORF">EA473_01120</name>
</gene>
<dbReference type="AlphaFoldDB" id="A0A3N6MAZ2"/>
<name>A0A3N6MAZ2_NATCH</name>
<accession>A0A3N6MAZ2</accession>
<dbReference type="EMBL" id="REGA01000001">
    <property type="protein sequence ID" value="RQG97834.1"/>
    <property type="molecule type" value="Genomic_DNA"/>
</dbReference>
<evidence type="ECO:0000313" key="1">
    <source>
        <dbReference type="EMBL" id="RQG97834.1"/>
    </source>
</evidence>
<dbReference type="Proteomes" id="UP000282323">
    <property type="component" value="Unassembled WGS sequence"/>
</dbReference>
<comment type="caution">
    <text evidence="1">The sequence shown here is derived from an EMBL/GenBank/DDBJ whole genome shotgun (WGS) entry which is preliminary data.</text>
</comment>
<reference evidence="1 2" key="1">
    <citation type="submission" date="2018-10" db="EMBL/GenBank/DDBJ databases">
        <title>Natrarchaeobius chitinivorans gen. nov., sp. nov., and Natrarchaeobius haloalkaliphilus sp. nov., alkaliphilic, chitin-utilizing haloarchaea from hypersaline alkaline lakes.</title>
        <authorList>
            <person name="Sorokin D.Y."/>
            <person name="Elcheninov A.G."/>
            <person name="Kostrikina N.A."/>
            <person name="Bale N.J."/>
            <person name="Sinninghe Damste J.S."/>
            <person name="Khijniak T.V."/>
            <person name="Kublanov I.V."/>
            <person name="Toshchakov S.V."/>
        </authorList>
    </citation>
    <scope>NUCLEOTIDE SEQUENCE [LARGE SCALE GENOMIC DNA]</scope>
    <source>
        <strain evidence="1 2">AArcht4T</strain>
    </source>
</reference>
<sequence length="60" mass="6727">MDRMMKELVEEYLERDLVTPEGKLLAQFLLVKDDPAEALDVVLENRKSSTNSCKLSGAAD</sequence>
<protein>
    <submittedName>
        <fullName evidence="1">Uncharacterized protein</fullName>
    </submittedName>
</protein>